<sequence>MHVNCSIIFFVESWSEHTRPSTKKGGGYRRTLKQWTHTTDTKPGSLKRKKIAKTRWESEVRKLAVFAASVHEPRIACKTDSHDQLQKGESMKENINHCNCLVENKIEEKEPSKSLGNAHLETDVPHVEPWTFKQYLGKAVCIPAGCPRQVRNRQVKKLAVFAASAATTEARNLMSKLKRNFLCSLICCLLHSCWILLSSEKYLIGVDPSLRLCKDILENSHGPPCGVGQHPGQAVVVRGSLGTTGI</sequence>
<name>A0AAD1Z497_9LAMI</name>
<keyword evidence="2" id="KW-1185">Reference proteome</keyword>
<organism evidence="1 2">
    <name type="scientific">Fraxinus pennsylvanica</name>
    <dbReference type="NCBI Taxonomy" id="56036"/>
    <lineage>
        <taxon>Eukaryota</taxon>
        <taxon>Viridiplantae</taxon>
        <taxon>Streptophyta</taxon>
        <taxon>Embryophyta</taxon>
        <taxon>Tracheophyta</taxon>
        <taxon>Spermatophyta</taxon>
        <taxon>Magnoliopsida</taxon>
        <taxon>eudicotyledons</taxon>
        <taxon>Gunneridae</taxon>
        <taxon>Pentapetalae</taxon>
        <taxon>asterids</taxon>
        <taxon>lamiids</taxon>
        <taxon>Lamiales</taxon>
        <taxon>Oleaceae</taxon>
        <taxon>Oleeae</taxon>
        <taxon>Fraxinus</taxon>
    </lineage>
</organism>
<accession>A0AAD1Z497</accession>
<proteinExistence type="predicted"/>
<protein>
    <submittedName>
        <fullName evidence="1">Uncharacterized protein</fullName>
    </submittedName>
</protein>
<evidence type="ECO:0000313" key="1">
    <source>
        <dbReference type="EMBL" id="CAI9762485.1"/>
    </source>
</evidence>
<evidence type="ECO:0000313" key="2">
    <source>
        <dbReference type="Proteomes" id="UP000834106"/>
    </source>
</evidence>
<dbReference type="Proteomes" id="UP000834106">
    <property type="component" value="Chromosome 5"/>
</dbReference>
<dbReference type="AlphaFoldDB" id="A0AAD1Z497"/>
<dbReference type="EMBL" id="OU503040">
    <property type="protein sequence ID" value="CAI9762485.1"/>
    <property type="molecule type" value="Genomic_DNA"/>
</dbReference>
<dbReference type="Gene3D" id="2.60.120.650">
    <property type="entry name" value="Cupin"/>
    <property type="match status" value="1"/>
</dbReference>
<reference evidence="1" key="1">
    <citation type="submission" date="2023-05" db="EMBL/GenBank/DDBJ databases">
        <authorList>
            <person name="Huff M."/>
        </authorList>
    </citation>
    <scope>NUCLEOTIDE SEQUENCE</scope>
</reference>
<gene>
    <name evidence="1" type="ORF">FPE_LOCUS9915</name>
</gene>